<evidence type="ECO:0000313" key="2">
    <source>
        <dbReference type="Proteomes" id="UP000183987"/>
    </source>
</evidence>
<dbReference type="AlphaFoldDB" id="A0A1M4WB61"/>
<gene>
    <name evidence="1" type="ORF">SAMN05444339_10254</name>
</gene>
<dbReference type="Proteomes" id="UP000183987">
    <property type="component" value="Unassembled WGS sequence"/>
</dbReference>
<dbReference type="STRING" id="366533.SAMN05444339_10254"/>
<organism evidence="1 2">
    <name type="scientific">Loktanella atrilutea</name>
    <dbReference type="NCBI Taxonomy" id="366533"/>
    <lineage>
        <taxon>Bacteria</taxon>
        <taxon>Pseudomonadati</taxon>
        <taxon>Pseudomonadota</taxon>
        <taxon>Alphaproteobacteria</taxon>
        <taxon>Rhodobacterales</taxon>
        <taxon>Roseobacteraceae</taxon>
        <taxon>Loktanella</taxon>
    </lineage>
</organism>
<keyword evidence="2" id="KW-1185">Reference proteome</keyword>
<evidence type="ECO:0000313" key="1">
    <source>
        <dbReference type="EMBL" id="SHE78474.1"/>
    </source>
</evidence>
<sequence length="66" mass="7353">MPEATRQDDLILLSRLRRRTNGMTVAQIAFQDGVTPAGIFGQFKKVIADDIAMSGEPEGTVRRGYW</sequence>
<name>A0A1M4WB61_LOKAT</name>
<dbReference type="EMBL" id="FQUE01000002">
    <property type="protein sequence ID" value="SHE78474.1"/>
    <property type="molecule type" value="Genomic_DNA"/>
</dbReference>
<proteinExistence type="predicted"/>
<accession>A0A1M4WB61</accession>
<protein>
    <submittedName>
        <fullName evidence="1">Uncharacterized protein</fullName>
    </submittedName>
</protein>
<reference evidence="2" key="1">
    <citation type="submission" date="2016-11" db="EMBL/GenBank/DDBJ databases">
        <authorList>
            <person name="Varghese N."/>
            <person name="Submissions S."/>
        </authorList>
    </citation>
    <scope>NUCLEOTIDE SEQUENCE [LARGE SCALE GENOMIC DNA]</scope>
    <source>
        <strain evidence="2">DSM 29326</strain>
    </source>
</reference>